<sequence>MKKLAQEDIINVLKQCYDPEIPVDLWNLGLIYDIAFDEQASEPTNVDITMSLTTPGCGMADQMANDIKQKVESLDGVENTIVTVTFDPAWKPEMMTDDAKEKLGFYPTPASSEKIENSEWE</sequence>
<gene>
    <name evidence="3" type="ORF">METZ01_LOCUS54533</name>
</gene>
<organism evidence="3">
    <name type="scientific">marine metagenome</name>
    <dbReference type="NCBI Taxonomy" id="408172"/>
    <lineage>
        <taxon>unclassified sequences</taxon>
        <taxon>metagenomes</taxon>
        <taxon>ecological metagenomes</taxon>
    </lineage>
</organism>
<dbReference type="InterPro" id="IPR002744">
    <property type="entry name" value="MIP18-like"/>
</dbReference>
<dbReference type="PANTHER" id="PTHR42831:SF1">
    <property type="entry name" value="FE-S PROTEIN MATURATION AUXILIARY FACTOR YITW"/>
    <property type="match status" value="1"/>
</dbReference>
<evidence type="ECO:0000256" key="1">
    <source>
        <dbReference type="SAM" id="MobiDB-lite"/>
    </source>
</evidence>
<dbReference type="AlphaFoldDB" id="A0A381SDV2"/>
<dbReference type="SUPFAM" id="SSF117916">
    <property type="entry name" value="Fe-S cluster assembly (FSCA) domain-like"/>
    <property type="match status" value="1"/>
</dbReference>
<dbReference type="Gene3D" id="3.30.300.130">
    <property type="entry name" value="Fe-S cluster assembly (FSCA)"/>
    <property type="match status" value="1"/>
</dbReference>
<feature type="region of interest" description="Disordered" evidence="1">
    <location>
        <begin position="101"/>
        <end position="121"/>
    </location>
</feature>
<dbReference type="InterPro" id="IPR034904">
    <property type="entry name" value="FSCA_dom_sf"/>
</dbReference>
<accession>A0A381SDV2</accession>
<feature type="domain" description="MIP18 family-like" evidence="2">
    <location>
        <begin position="7"/>
        <end position="83"/>
    </location>
</feature>
<evidence type="ECO:0000259" key="2">
    <source>
        <dbReference type="Pfam" id="PF01883"/>
    </source>
</evidence>
<dbReference type="EMBL" id="UINC01002928">
    <property type="protein sequence ID" value="SVA01679.1"/>
    <property type="molecule type" value="Genomic_DNA"/>
</dbReference>
<evidence type="ECO:0000313" key="3">
    <source>
        <dbReference type="EMBL" id="SVA01679.1"/>
    </source>
</evidence>
<dbReference type="InterPro" id="IPR052339">
    <property type="entry name" value="Fe-S_Maturation_MIP18"/>
</dbReference>
<dbReference type="CDD" id="cd00371">
    <property type="entry name" value="HMA"/>
    <property type="match status" value="1"/>
</dbReference>
<dbReference type="Pfam" id="PF01883">
    <property type="entry name" value="FeS_assembly_P"/>
    <property type="match status" value="1"/>
</dbReference>
<protein>
    <recommendedName>
        <fullName evidence="2">MIP18 family-like domain-containing protein</fullName>
    </recommendedName>
</protein>
<name>A0A381SDV2_9ZZZZ</name>
<dbReference type="GO" id="GO:0046872">
    <property type="term" value="F:metal ion binding"/>
    <property type="evidence" value="ECO:0007669"/>
    <property type="project" value="InterPro"/>
</dbReference>
<dbReference type="InterPro" id="IPR006121">
    <property type="entry name" value="HMA_dom"/>
</dbReference>
<proteinExistence type="predicted"/>
<dbReference type="PANTHER" id="PTHR42831">
    <property type="entry name" value="FE-S PROTEIN MATURATION AUXILIARY FACTOR YITW"/>
    <property type="match status" value="1"/>
</dbReference>
<reference evidence="3" key="1">
    <citation type="submission" date="2018-05" db="EMBL/GenBank/DDBJ databases">
        <authorList>
            <person name="Lanie J.A."/>
            <person name="Ng W.-L."/>
            <person name="Kazmierczak K.M."/>
            <person name="Andrzejewski T.M."/>
            <person name="Davidsen T.M."/>
            <person name="Wayne K.J."/>
            <person name="Tettelin H."/>
            <person name="Glass J.I."/>
            <person name="Rusch D."/>
            <person name="Podicherti R."/>
            <person name="Tsui H.-C.T."/>
            <person name="Winkler M.E."/>
        </authorList>
    </citation>
    <scope>NUCLEOTIDE SEQUENCE</scope>
</reference>